<gene>
    <name evidence="6" type="ORF">D779_3013</name>
</gene>
<dbReference type="SUPFAM" id="SSF53335">
    <property type="entry name" value="S-adenosyl-L-methionine-dependent methyltransferases"/>
    <property type="match status" value="1"/>
</dbReference>
<accession>W9VAU7</accession>
<dbReference type="GO" id="GO:0032259">
    <property type="term" value="P:methylation"/>
    <property type="evidence" value="ECO:0007669"/>
    <property type="project" value="UniProtKB-KW"/>
</dbReference>
<feature type="domain" description="Methyltransferase type 11" evidence="5">
    <location>
        <begin position="75"/>
        <end position="172"/>
    </location>
</feature>
<dbReference type="STRING" id="1249627.D779_3013"/>
<dbReference type="Pfam" id="PF08241">
    <property type="entry name" value="Methyltransf_11"/>
    <property type="match status" value="1"/>
</dbReference>
<evidence type="ECO:0000313" key="6">
    <source>
        <dbReference type="EMBL" id="EXJ14051.1"/>
    </source>
</evidence>
<dbReference type="GO" id="GO:0019286">
    <property type="term" value="P:glycine betaine biosynthetic process from glycine"/>
    <property type="evidence" value="ECO:0007669"/>
    <property type="project" value="UniProtKB-ARBA"/>
</dbReference>
<dbReference type="FunFam" id="3.40.50.150:FF:000461">
    <property type="entry name" value="Sarcosine/dimethylglycine N-methyltransferase"/>
    <property type="match status" value="1"/>
</dbReference>
<evidence type="ECO:0000256" key="4">
    <source>
        <dbReference type="ARBA" id="ARBA00060542"/>
    </source>
</evidence>
<organism evidence="6 7">
    <name type="scientific">Imhoffiella purpurea</name>
    <dbReference type="NCBI Taxonomy" id="1249627"/>
    <lineage>
        <taxon>Bacteria</taxon>
        <taxon>Pseudomonadati</taxon>
        <taxon>Pseudomonadota</taxon>
        <taxon>Gammaproteobacteria</taxon>
        <taxon>Chromatiales</taxon>
        <taxon>Chromatiaceae</taxon>
        <taxon>Imhoffiella</taxon>
    </lineage>
</organism>
<evidence type="ECO:0000259" key="5">
    <source>
        <dbReference type="Pfam" id="PF08241"/>
    </source>
</evidence>
<protein>
    <submittedName>
        <fullName evidence="6">Putative sarcosine-dimethylglycine methyltransferase</fullName>
    </submittedName>
</protein>
<keyword evidence="2 6" id="KW-0808">Transferase</keyword>
<proteinExistence type="predicted"/>
<dbReference type="PANTHER" id="PTHR44068">
    <property type="entry name" value="ZGC:194242"/>
    <property type="match status" value="1"/>
</dbReference>
<dbReference type="PATRIC" id="fig|1249627.3.peg.3178"/>
<keyword evidence="1 6" id="KW-0489">Methyltransferase</keyword>
<dbReference type="Gene3D" id="3.40.50.150">
    <property type="entry name" value="Vaccinia Virus protein VP39"/>
    <property type="match status" value="1"/>
</dbReference>
<name>W9VAU7_9GAMM</name>
<evidence type="ECO:0000256" key="2">
    <source>
        <dbReference type="ARBA" id="ARBA00022679"/>
    </source>
</evidence>
<sequence>MMSADYAAAVSTARDYYNSDDADNFYFHIWGGQDIHIGLYQSPDEPIADASRRTVEFMAERVGARISTQGASMIDLGSGFGGAVRFFAGRFGCRVMALNLSETENARHRQMNGEAGLGDLIEVVDGSFENIPAEHGRFDLAWSQDAILHSGRRDQVLAEVDRVLKPGGEFIFTDPMQADDCPEGVLAPVLDRIHLQSLGSFAFYREQARRLGWEEVGVIEMTEQLVTHYQRVADELQAKRASLAGLVSDGYIDRMLTGLGNWVEGGRRGWLAWGVMHFRKPI</sequence>
<evidence type="ECO:0000313" key="7">
    <source>
        <dbReference type="Proteomes" id="UP000019460"/>
    </source>
</evidence>
<keyword evidence="7" id="KW-1185">Reference proteome</keyword>
<dbReference type="GO" id="GO:0052729">
    <property type="term" value="F:dimethylglycine N-methyltransferase activity"/>
    <property type="evidence" value="ECO:0007669"/>
    <property type="project" value="UniProtKB-ARBA"/>
</dbReference>
<keyword evidence="3" id="KW-0949">S-adenosyl-L-methionine</keyword>
<evidence type="ECO:0000256" key="1">
    <source>
        <dbReference type="ARBA" id="ARBA00022603"/>
    </source>
</evidence>
<comment type="caution">
    <text evidence="6">The sequence shown here is derived from an EMBL/GenBank/DDBJ whole genome shotgun (WGS) entry which is preliminary data.</text>
</comment>
<evidence type="ECO:0000256" key="3">
    <source>
        <dbReference type="ARBA" id="ARBA00022691"/>
    </source>
</evidence>
<dbReference type="EMBL" id="AONC01000049">
    <property type="protein sequence ID" value="EXJ14051.1"/>
    <property type="molecule type" value="Genomic_DNA"/>
</dbReference>
<comment type="pathway">
    <text evidence="4">Amine and polyamine biosynthesis; betaine biosynthesis via glycine pathway; betaine from glycine: step 3/3.</text>
</comment>
<dbReference type="PANTHER" id="PTHR44068:SF11">
    <property type="entry name" value="GERANYL DIPHOSPHATE 2-C-METHYLTRANSFERASE"/>
    <property type="match status" value="1"/>
</dbReference>
<dbReference type="Proteomes" id="UP000019460">
    <property type="component" value="Unassembled WGS sequence"/>
</dbReference>
<dbReference type="InterPro" id="IPR029063">
    <property type="entry name" value="SAM-dependent_MTases_sf"/>
</dbReference>
<dbReference type="AlphaFoldDB" id="W9VAU7"/>
<dbReference type="InterPro" id="IPR013216">
    <property type="entry name" value="Methyltransf_11"/>
</dbReference>
<dbReference type="InterPro" id="IPR050447">
    <property type="entry name" value="Erg6_SMT_methyltransf"/>
</dbReference>
<dbReference type="CDD" id="cd02440">
    <property type="entry name" value="AdoMet_MTases"/>
    <property type="match status" value="1"/>
</dbReference>
<reference evidence="6 7" key="1">
    <citation type="submission" date="2012-11" db="EMBL/GenBank/DDBJ databases">
        <title>Genome assembly of Thiorhodococcus sp. AK35.</title>
        <authorList>
            <person name="Nupur N."/>
            <person name="Khatri I."/>
            <person name="Subramanian S."/>
            <person name="Pinnaka A."/>
        </authorList>
    </citation>
    <scope>NUCLEOTIDE SEQUENCE [LARGE SCALE GENOMIC DNA]</scope>
    <source>
        <strain evidence="6 7">AK35</strain>
    </source>
</reference>
<dbReference type="eggNOG" id="COG2230">
    <property type="taxonomic scope" value="Bacteria"/>
</dbReference>